<name>A0ACB9SZL7_HOLOL</name>
<keyword evidence="2" id="KW-1185">Reference proteome</keyword>
<dbReference type="EMBL" id="CM043020">
    <property type="protein sequence ID" value="KAI4459982.1"/>
    <property type="molecule type" value="Genomic_DNA"/>
</dbReference>
<gene>
    <name evidence="1" type="ORF">MML48_6g00013079</name>
</gene>
<evidence type="ECO:0000313" key="2">
    <source>
        <dbReference type="Proteomes" id="UP001056778"/>
    </source>
</evidence>
<comment type="caution">
    <text evidence="1">The sequence shown here is derived from an EMBL/GenBank/DDBJ whole genome shotgun (WGS) entry which is preliminary data.</text>
</comment>
<proteinExistence type="predicted"/>
<sequence>MVINISLLINKIFFILEKGDTCLTPDGQQAICVHFNDCPSAIEAVRKREPPQTCSYEGIFPIVCCTDSIQSSADLQLADRLKNTERTPIEDIPPFDVRSGDDTTNTRFTRFDSTNLSLTKCRDYQIEMSNISVNDSIDASTIKQYSHMALLGYVDEDNKIKWKCIGSLISEKFVLTTGRCAKPQHIGNLKYVQLGQHDINSDTSDVDVQHFIVNETYVHPDFQYLSVYNDIGLVELDKPAEFTQFISPACLPVQSNFDDTHLETVGYGLLQLREKLGKHPVQFSPIEDCKEIYASNSLIRSDNVEPICSKVLGENDECYVDVGGPLQLTNTRYEFGNFTEVVGVYLFGSSCGSECRDIYKNVKYRKYSSTGFIGGWNSIAKEHPHMTLLGFGDPDNIQWLCGGALISLEFVLTAAHCLFSKINGDVKYVRVGELDISSTTDDADPQDFTIKKIYPHPNYTRTSKYHDIALLQLDKPAKLTDYVRPACLAVSEVPTYIFPQAMGWGLTSLTGETAKILQTGYLAFVSYEKCRNVYKTGIGYRQGILEEFQVCADGGEVIRDTCQGDSGGPLQLENRDYEFNRFPEIVGITSFENIEIDSSFLLNDDELVIPDEEIVDHVRYLPERVNLIKCKQYHHQSKVVNGRNAKPRELPHMAVLGYEDSDKISWDCGGSLISEKFVLTAAHCLRSKKGNLIKYVRLGDLDIKSDTDDAAPQQFTVKKTFIHPSYKSPDQYHDIALIQLDKKVTFTKYVIPACVGLSSDLNGTIPTVSGWGLKKKGGDPANILQIAPMKYVSGNVCRKTYPKNIKLSRGIDDDIIICAGGGTNGTDTCQGDSGGPLQIINRSYDFGTFTEIVGVTSFGRSCGAVPGAYTRVLPHMSWIREIVWSFLFKSASSKKTNL</sequence>
<accession>A0ACB9SZL7</accession>
<dbReference type="Proteomes" id="UP001056778">
    <property type="component" value="Chromosome 6"/>
</dbReference>
<evidence type="ECO:0000313" key="1">
    <source>
        <dbReference type="EMBL" id="KAI4459982.1"/>
    </source>
</evidence>
<organism evidence="1 2">
    <name type="scientific">Holotrichia oblita</name>
    <name type="common">Chafer beetle</name>
    <dbReference type="NCBI Taxonomy" id="644536"/>
    <lineage>
        <taxon>Eukaryota</taxon>
        <taxon>Metazoa</taxon>
        <taxon>Ecdysozoa</taxon>
        <taxon>Arthropoda</taxon>
        <taxon>Hexapoda</taxon>
        <taxon>Insecta</taxon>
        <taxon>Pterygota</taxon>
        <taxon>Neoptera</taxon>
        <taxon>Endopterygota</taxon>
        <taxon>Coleoptera</taxon>
        <taxon>Polyphaga</taxon>
        <taxon>Scarabaeiformia</taxon>
        <taxon>Scarabaeidae</taxon>
        <taxon>Melolonthinae</taxon>
        <taxon>Holotrichia</taxon>
    </lineage>
</organism>
<protein>
    <submittedName>
        <fullName evidence="1">Eg:bacr7a4.3 protein-related</fullName>
    </submittedName>
</protein>
<reference evidence="1" key="1">
    <citation type="submission" date="2022-04" db="EMBL/GenBank/DDBJ databases">
        <title>Chromosome-scale genome assembly of Holotrichia oblita Faldermann.</title>
        <authorList>
            <person name="Rongchong L."/>
        </authorList>
    </citation>
    <scope>NUCLEOTIDE SEQUENCE</scope>
    <source>
        <strain evidence="1">81SQS9</strain>
    </source>
</reference>